<accession>A0ABW9JHZ9</accession>
<feature type="transmembrane region" description="Helical" evidence="1">
    <location>
        <begin position="21"/>
        <end position="40"/>
    </location>
</feature>
<protein>
    <submittedName>
        <fullName evidence="2">Uncharacterized protein</fullName>
    </submittedName>
</protein>
<name>A0ABW9JHZ9_9SPHI</name>
<dbReference type="EMBL" id="SRMP02000011">
    <property type="protein sequence ID" value="MFN0291328.1"/>
    <property type="molecule type" value="Genomic_DNA"/>
</dbReference>
<gene>
    <name evidence="2" type="ORF">E5L68_007980</name>
</gene>
<evidence type="ECO:0000313" key="2">
    <source>
        <dbReference type="EMBL" id="MFN0291328.1"/>
    </source>
</evidence>
<keyword evidence="1" id="KW-1133">Transmembrane helix</keyword>
<keyword evidence="3" id="KW-1185">Reference proteome</keyword>
<reference evidence="2 3" key="1">
    <citation type="submission" date="2024-12" db="EMBL/GenBank/DDBJ databases">
        <authorList>
            <person name="Hu S."/>
        </authorList>
    </citation>
    <scope>NUCLEOTIDE SEQUENCE [LARGE SCALE GENOMIC DNA]</scope>
    <source>
        <strain evidence="2 3">P-25</strain>
    </source>
</reference>
<organism evidence="2 3">
    <name type="scientific">Pedobacter helvus</name>
    <dbReference type="NCBI Taxonomy" id="2563444"/>
    <lineage>
        <taxon>Bacteria</taxon>
        <taxon>Pseudomonadati</taxon>
        <taxon>Bacteroidota</taxon>
        <taxon>Sphingobacteriia</taxon>
        <taxon>Sphingobacteriales</taxon>
        <taxon>Sphingobacteriaceae</taxon>
        <taxon>Pedobacter</taxon>
    </lineage>
</organism>
<dbReference type="Proteomes" id="UP001517367">
    <property type="component" value="Unassembled WGS sequence"/>
</dbReference>
<sequence length="41" mass="4940">MKLPGDYKRNYRFRSDTSKEQRYLTIMIAVVIIVAILLYFL</sequence>
<comment type="caution">
    <text evidence="2">The sequence shown here is derived from an EMBL/GenBank/DDBJ whole genome shotgun (WGS) entry which is preliminary data.</text>
</comment>
<proteinExistence type="predicted"/>
<keyword evidence="1" id="KW-0472">Membrane</keyword>
<evidence type="ECO:0000313" key="3">
    <source>
        <dbReference type="Proteomes" id="UP001517367"/>
    </source>
</evidence>
<dbReference type="RefSeq" id="WP_262710753.1">
    <property type="nucleotide sequence ID" value="NZ_SRMP02000011.1"/>
</dbReference>
<evidence type="ECO:0000256" key="1">
    <source>
        <dbReference type="SAM" id="Phobius"/>
    </source>
</evidence>
<keyword evidence="1" id="KW-0812">Transmembrane</keyword>